<keyword evidence="1" id="KW-0472">Membrane</keyword>
<evidence type="ECO:0000313" key="2">
    <source>
        <dbReference type="EMBL" id="KAK8940985.1"/>
    </source>
</evidence>
<protein>
    <submittedName>
        <fullName evidence="2">Uncharacterized protein</fullName>
    </submittedName>
</protein>
<feature type="transmembrane region" description="Helical" evidence="1">
    <location>
        <begin position="46"/>
        <end position="65"/>
    </location>
</feature>
<keyword evidence="1" id="KW-1133">Transmembrane helix</keyword>
<feature type="transmembrane region" description="Helical" evidence="1">
    <location>
        <begin position="9"/>
        <end position="26"/>
    </location>
</feature>
<keyword evidence="3" id="KW-1185">Reference proteome</keyword>
<reference evidence="2 3" key="1">
    <citation type="journal article" date="2022" name="Nat. Plants">
        <title>Genomes of leafy and leafless Platanthera orchids illuminate the evolution of mycoheterotrophy.</title>
        <authorList>
            <person name="Li M.H."/>
            <person name="Liu K.W."/>
            <person name="Li Z."/>
            <person name="Lu H.C."/>
            <person name="Ye Q.L."/>
            <person name="Zhang D."/>
            <person name="Wang J.Y."/>
            <person name="Li Y.F."/>
            <person name="Zhong Z.M."/>
            <person name="Liu X."/>
            <person name="Yu X."/>
            <person name="Liu D.K."/>
            <person name="Tu X.D."/>
            <person name="Liu B."/>
            <person name="Hao Y."/>
            <person name="Liao X.Y."/>
            <person name="Jiang Y.T."/>
            <person name="Sun W.H."/>
            <person name="Chen J."/>
            <person name="Chen Y.Q."/>
            <person name="Ai Y."/>
            <person name="Zhai J.W."/>
            <person name="Wu S.S."/>
            <person name="Zhou Z."/>
            <person name="Hsiao Y.Y."/>
            <person name="Wu W.L."/>
            <person name="Chen Y.Y."/>
            <person name="Lin Y.F."/>
            <person name="Hsu J.L."/>
            <person name="Li C.Y."/>
            <person name="Wang Z.W."/>
            <person name="Zhao X."/>
            <person name="Zhong W.Y."/>
            <person name="Ma X.K."/>
            <person name="Ma L."/>
            <person name="Huang J."/>
            <person name="Chen G.Z."/>
            <person name="Huang M.Z."/>
            <person name="Huang L."/>
            <person name="Peng D.H."/>
            <person name="Luo Y.B."/>
            <person name="Zou S.Q."/>
            <person name="Chen S.P."/>
            <person name="Lan S."/>
            <person name="Tsai W.C."/>
            <person name="Van de Peer Y."/>
            <person name="Liu Z.J."/>
        </authorList>
    </citation>
    <scope>NUCLEOTIDE SEQUENCE [LARGE SCALE GENOMIC DNA]</scope>
    <source>
        <strain evidence="2">Lor287</strain>
    </source>
</reference>
<evidence type="ECO:0000256" key="1">
    <source>
        <dbReference type="SAM" id="Phobius"/>
    </source>
</evidence>
<dbReference type="EMBL" id="JBBWWQ010000008">
    <property type="protein sequence ID" value="KAK8940985.1"/>
    <property type="molecule type" value="Genomic_DNA"/>
</dbReference>
<evidence type="ECO:0000313" key="3">
    <source>
        <dbReference type="Proteomes" id="UP001418222"/>
    </source>
</evidence>
<dbReference type="PANTHER" id="PTHR35758">
    <property type="entry name" value="TRANSMEMBRANE PROTEIN"/>
    <property type="match status" value="1"/>
</dbReference>
<accession>A0AAP0BII5</accession>
<gene>
    <name evidence="2" type="ORF">KSP39_PZI010130</name>
</gene>
<sequence length="115" mass="12577">MSSPTSTEKLAAIVLAVAAVLSPLYIDHKSAEERGDEDDGGGRFSPLLPVLLILLIATITLITCFTDRRFTRFDPYWIHRVGGSSFGIFVFLVVLGRFGRPIVFVEVTASGFIDT</sequence>
<proteinExistence type="predicted"/>
<dbReference type="PANTHER" id="PTHR35758:SF2">
    <property type="entry name" value="TRANSMEMBRANE PROTEIN"/>
    <property type="match status" value="1"/>
</dbReference>
<name>A0AAP0BII5_9ASPA</name>
<comment type="caution">
    <text evidence="2">The sequence shown here is derived from an EMBL/GenBank/DDBJ whole genome shotgun (WGS) entry which is preliminary data.</text>
</comment>
<dbReference type="AlphaFoldDB" id="A0AAP0BII5"/>
<feature type="transmembrane region" description="Helical" evidence="1">
    <location>
        <begin position="77"/>
        <end position="98"/>
    </location>
</feature>
<organism evidence="2 3">
    <name type="scientific">Platanthera zijinensis</name>
    <dbReference type="NCBI Taxonomy" id="2320716"/>
    <lineage>
        <taxon>Eukaryota</taxon>
        <taxon>Viridiplantae</taxon>
        <taxon>Streptophyta</taxon>
        <taxon>Embryophyta</taxon>
        <taxon>Tracheophyta</taxon>
        <taxon>Spermatophyta</taxon>
        <taxon>Magnoliopsida</taxon>
        <taxon>Liliopsida</taxon>
        <taxon>Asparagales</taxon>
        <taxon>Orchidaceae</taxon>
        <taxon>Orchidoideae</taxon>
        <taxon>Orchideae</taxon>
        <taxon>Orchidinae</taxon>
        <taxon>Platanthera</taxon>
    </lineage>
</organism>
<keyword evidence="1" id="KW-0812">Transmembrane</keyword>
<dbReference type="Proteomes" id="UP001418222">
    <property type="component" value="Unassembled WGS sequence"/>
</dbReference>